<evidence type="ECO:0000256" key="6">
    <source>
        <dbReference type="ARBA" id="ARBA00020144"/>
    </source>
</evidence>
<sequence>MLHMIAYLIPLLAGVLASMVAAYLRIGLRSWTIVTAIAIIGVGLLAGSHWLAVLLPLLVFAAIAVPLNLPAFRRARISAPLLAIYRKITPNLSETEQIALEAGTVGFEGQLFSGKPDWSELLGQARPELSVDERAFLDGPVEELCSKINEWEISHELADLPEDMWEFLKANKFFGMIIPKQYGGLQFSALAHSAVLQKIASMSATVSSTVAVPNSLGPAELLLHYGTEEQKNHYLPRLADGREIPCFALTGPYAGSDATSLPDYGIVCKGEWEGGNVLGVRLTFDKRYITLAPVATIVGLAFRLLDPDHLLGDVEDRGITLALIPRDTDGLEIGRRHFPLNVPFQNGPVRGKDVFVPLSQLIGGPDMAGQGWRMLVECLSVGRAISLPSSATGGACAGVAATGAYARIRKQFGLAIGRFEGVEEALARIGGLTYATTALSRATAAAVDRGEKPAVPSAIAKYHATEWGRQICTDAMDVHGGKGVILGPGNYLGRSWEGVPIMITVEGANIMTRSLMIFGQGAIRCHPYVLAEMQAAALPDYGDRLRSFDDLLFKHIGFGISNGVRSFVLGLTHAKIGAAPGDAYTRRFYRKLNRYSSALALVADTSMLVLGGKLKFKEKISARLGDVLSYLYIASSMLKRYEDEGRPVADQPLLAWAFHECTWRMQMALDGVIRNFPVRPVAWLLRALVFPLGRREVPPSDRLGHRVAAILMTPNEARTRLASGAYLTPSANNPVGRMNALLPEVVAAEPIERKFLKAVKSGDVAGLDFEAQIAEAEAKGVLTSAERKLLERVRTASFEFISVDDFAPEELRAATKKTPPKSLRSVA</sequence>
<evidence type="ECO:0000313" key="18">
    <source>
        <dbReference type="EMBL" id="SFN42739.1"/>
    </source>
</evidence>
<name>A0A1I4YYG7_9GAMM</name>
<feature type="domain" description="Acyl-CoA dehydrogenase/oxidase C-terminal" evidence="15">
    <location>
        <begin position="369"/>
        <end position="514"/>
    </location>
</feature>
<evidence type="ECO:0000256" key="1">
    <source>
        <dbReference type="ARBA" id="ARBA00001974"/>
    </source>
</evidence>
<dbReference type="InterPro" id="IPR015396">
    <property type="entry name" value="FadE_C"/>
</dbReference>
<dbReference type="PANTHER" id="PTHR48083">
    <property type="entry name" value="MEDIUM-CHAIN SPECIFIC ACYL-COA DEHYDROGENASE, MITOCHONDRIAL-RELATED"/>
    <property type="match status" value="1"/>
</dbReference>
<gene>
    <name evidence="18" type="ORF">SAMN05216289_1215</name>
</gene>
<keyword evidence="19" id="KW-1185">Reference proteome</keyword>
<evidence type="ECO:0000256" key="5">
    <source>
        <dbReference type="ARBA" id="ARBA00012040"/>
    </source>
</evidence>
<keyword evidence="14" id="KW-0812">Transmembrane</keyword>
<comment type="catalytic activity">
    <reaction evidence="12">
        <text>a medium-chain 2,3-saturated fatty acyl-CoA + oxidized [electron-transfer flavoprotein] + H(+) = a medium-chain (2E)-enoyl-CoA + reduced [electron-transfer flavoprotein]</text>
        <dbReference type="Rhea" id="RHEA:14477"/>
        <dbReference type="Rhea" id="RHEA-COMP:10685"/>
        <dbReference type="Rhea" id="RHEA-COMP:10686"/>
        <dbReference type="ChEBI" id="CHEBI:15378"/>
        <dbReference type="ChEBI" id="CHEBI:57692"/>
        <dbReference type="ChEBI" id="CHEBI:58307"/>
        <dbReference type="ChEBI" id="CHEBI:83723"/>
        <dbReference type="ChEBI" id="CHEBI:83726"/>
        <dbReference type="EC" id="1.3.8.7"/>
    </reaction>
</comment>
<accession>A0A1I4YYG7</accession>
<feature type="transmembrane region" description="Helical" evidence="14">
    <location>
        <begin position="6"/>
        <end position="24"/>
    </location>
</feature>
<dbReference type="FunFam" id="2.40.110.10:FF:000010">
    <property type="entry name" value="Acyl-CoA dehydrogenase"/>
    <property type="match status" value="1"/>
</dbReference>
<evidence type="ECO:0000256" key="11">
    <source>
        <dbReference type="ARBA" id="ARBA00023098"/>
    </source>
</evidence>
<evidence type="ECO:0000256" key="3">
    <source>
        <dbReference type="ARBA" id="ARBA00009347"/>
    </source>
</evidence>
<evidence type="ECO:0000313" key="19">
    <source>
        <dbReference type="Proteomes" id="UP000198575"/>
    </source>
</evidence>
<dbReference type="Pfam" id="PF00441">
    <property type="entry name" value="Acyl-CoA_dh_1"/>
    <property type="match status" value="1"/>
</dbReference>
<feature type="domain" description="Acyl-CoA dehydrogenase C-terminal bacterial-type" evidence="17">
    <location>
        <begin position="523"/>
        <end position="806"/>
    </location>
</feature>
<dbReference type="GO" id="GO:0033539">
    <property type="term" value="P:fatty acid beta-oxidation using acyl-CoA dehydrogenase"/>
    <property type="evidence" value="ECO:0007669"/>
    <property type="project" value="InterPro"/>
</dbReference>
<keyword evidence="9" id="KW-0276">Fatty acid metabolism</keyword>
<dbReference type="SUPFAM" id="SSF47203">
    <property type="entry name" value="Acyl-CoA dehydrogenase C-terminal domain-like"/>
    <property type="match status" value="1"/>
</dbReference>
<evidence type="ECO:0000256" key="14">
    <source>
        <dbReference type="SAM" id="Phobius"/>
    </source>
</evidence>
<dbReference type="CDD" id="cd00567">
    <property type="entry name" value="ACAD"/>
    <property type="match status" value="1"/>
</dbReference>
<evidence type="ECO:0000259" key="17">
    <source>
        <dbReference type="Pfam" id="PF09317"/>
    </source>
</evidence>
<dbReference type="FunFam" id="1.20.140.10:FF:000009">
    <property type="entry name" value="Acyl-CoA dehydrogenase"/>
    <property type="match status" value="1"/>
</dbReference>
<organism evidence="18 19">
    <name type="scientific">Dokdonella immobilis</name>
    <dbReference type="NCBI Taxonomy" id="578942"/>
    <lineage>
        <taxon>Bacteria</taxon>
        <taxon>Pseudomonadati</taxon>
        <taxon>Pseudomonadota</taxon>
        <taxon>Gammaproteobacteria</taxon>
        <taxon>Lysobacterales</taxon>
        <taxon>Rhodanobacteraceae</taxon>
        <taxon>Dokdonella</taxon>
    </lineage>
</organism>
<keyword evidence="14" id="KW-0472">Membrane</keyword>
<dbReference type="InterPro" id="IPR037069">
    <property type="entry name" value="AcylCoA_DH/ox_N_sf"/>
</dbReference>
<dbReference type="AlphaFoldDB" id="A0A1I4YYG7"/>
<dbReference type="Pfam" id="PF09317">
    <property type="entry name" value="ACDH_C"/>
    <property type="match status" value="1"/>
</dbReference>
<dbReference type="GO" id="GO:0050660">
    <property type="term" value="F:flavin adenine dinucleotide binding"/>
    <property type="evidence" value="ECO:0007669"/>
    <property type="project" value="InterPro"/>
</dbReference>
<comment type="pathway">
    <text evidence="2">Lipid metabolism; fatty acid beta-oxidation.</text>
</comment>
<dbReference type="Pfam" id="PF02771">
    <property type="entry name" value="Acyl-CoA_dh_N"/>
    <property type="match status" value="1"/>
</dbReference>
<dbReference type="PANTHER" id="PTHR48083:SF18">
    <property type="entry name" value="ACYL-COENZYME A DEHYDROGENASE"/>
    <property type="match status" value="1"/>
</dbReference>
<comment type="similarity">
    <text evidence="3">Belongs to the acyl-CoA dehydrogenase family.</text>
</comment>
<dbReference type="NCBIfam" id="NF007000">
    <property type="entry name" value="PRK09463.1"/>
    <property type="match status" value="1"/>
</dbReference>
<keyword evidence="11" id="KW-0443">Lipid metabolism</keyword>
<dbReference type="GO" id="GO:0070991">
    <property type="term" value="F:medium-chain fatty acyl-CoA dehydrogenase activity"/>
    <property type="evidence" value="ECO:0007669"/>
    <property type="project" value="UniProtKB-EC"/>
</dbReference>
<dbReference type="InterPro" id="IPR009075">
    <property type="entry name" value="AcylCo_DH/oxidase_C"/>
</dbReference>
<keyword evidence="7" id="KW-0285">Flavoprotein</keyword>
<dbReference type="SUPFAM" id="SSF56645">
    <property type="entry name" value="Acyl-CoA dehydrogenase NM domain-like"/>
    <property type="match status" value="1"/>
</dbReference>
<keyword evidence="8" id="KW-0274">FAD</keyword>
<dbReference type="InterPro" id="IPR050741">
    <property type="entry name" value="Acyl-CoA_dehydrogenase"/>
</dbReference>
<evidence type="ECO:0000256" key="2">
    <source>
        <dbReference type="ARBA" id="ARBA00005005"/>
    </source>
</evidence>
<dbReference type="InterPro" id="IPR009100">
    <property type="entry name" value="AcylCoA_DH/oxidase_NM_dom_sf"/>
</dbReference>
<dbReference type="Gene3D" id="1.10.540.10">
    <property type="entry name" value="Acyl-CoA dehydrogenase/oxidase, N-terminal domain"/>
    <property type="match status" value="1"/>
</dbReference>
<evidence type="ECO:0000256" key="13">
    <source>
        <dbReference type="ARBA" id="ARBA00049247"/>
    </source>
</evidence>
<dbReference type="EC" id="1.3.8.7" evidence="4"/>
<keyword evidence="14" id="KW-1133">Transmembrane helix</keyword>
<proteinExistence type="inferred from homology"/>
<dbReference type="GO" id="GO:0005737">
    <property type="term" value="C:cytoplasm"/>
    <property type="evidence" value="ECO:0007669"/>
    <property type="project" value="TreeGrafter"/>
</dbReference>
<dbReference type="FunFam" id="1.10.540.10:FF:000004">
    <property type="entry name" value="Acyl-CoA dehydrogenase"/>
    <property type="match status" value="1"/>
</dbReference>
<dbReference type="GO" id="GO:0004466">
    <property type="term" value="F:long-chain fatty acyl-CoA dehydrogenase activity"/>
    <property type="evidence" value="ECO:0007669"/>
    <property type="project" value="UniProtKB-EC"/>
</dbReference>
<dbReference type="Gene3D" id="2.40.110.10">
    <property type="entry name" value="Butyryl-CoA Dehydrogenase, subunit A, domain 2"/>
    <property type="match status" value="1"/>
</dbReference>
<evidence type="ECO:0000256" key="4">
    <source>
        <dbReference type="ARBA" id="ARBA00012033"/>
    </source>
</evidence>
<dbReference type="STRING" id="578942.SAMN05216289_1215"/>
<evidence type="ECO:0000256" key="8">
    <source>
        <dbReference type="ARBA" id="ARBA00022827"/>
    </source>
</evidence>
<dbReference type="Proteomes" id="UP000198575">
    <property type="component" value="Unassembled WGS sequence"/>
</dbReference>
<dbReference type="InterPro" id="IPR013786">
    <property type="entry name" value="AcylCoA_DH/ox_N"/>
</dbReference>
<evidence type="ECO:0000256" key="10">
    <source>
        <dbReference type="ARBA" id="ARBA00023002"/>
    </source>
</evidence>
<evidence type="ECO:0000256" key="9">
    <source>
        <dbReference type="ARBA" id="ARBA00022832"/>
    </source>
</evidence>
<dbReference type="Gene3D" id="1.20.140.10">
    <property type="entry name" value="Butyryl-CoA Dehydrogenase, subunit A, domain 3"/>
    <property type="match status" value="1"/>
</dbReference>
<evidence type="ECO:0000259" key="16">
    <source>
        <dbReference type="Pfam" id="PF02771"/>
    </source>
</evidence>
<evidence type="ECO:0000259" key="15">
    <source>
        <dbReference type="Pfam" id="PF00441"/>
    </source>
</evidence>
<evidence type="ECO:0000256" key="12">
    <source>
        <dbReference type="ARBA" id="ARBA00047882"/>
    </source>
</evidence>
<protein>
    <recommendedName>
        <fullName evidence="6">Acyl-coenzyme A dehydrogenase</fullName>
        <ecNumber evidence="4">1.3.8.7</ecNumber>
        <ecNumber evidence="5">1.3.8.8</ecNumber>
    </recommendedName>
</protein>
<dbReference type="EMBL" id="FOVF01000021">
    <property type="protein sequence ID" value="SFN42739.1"/>
    <property type="molecule type" value="Genomic_DNA"/>
</dbReference>
<feature type="domain" description="Acyl-CoA dehydrogenase/oxidase N-terminal" evidence="16">
    <location>
        <begin position="143"/>
        <end position="241"/>
    </location>
</feature>
<reference evidence="18 19" key="1">
    <citation type="submission" date="2016-10" db="EMBL/GenBank/DDBJ databases">
        <authorList>
            <person name="de Groot N.N."/>
        </authorList>
    </citation>
    <scope>NUCLEOTIDE SEQUENCE [LARGE SCALE GENOMIC DNA]</scope>
    <source>
        <strain evidence="18 19">CGMCC 1.7659</strain>
    </source>
</reference>
<dbReference type="InterPro" id="IPR036250">
    <property type="entry name" value="AcylCo_DH-like_C"/>
</dbReference>
<dbReference type="InterPro" id="IPR046373">
    <property type="entry name" value="Acyl-CoA_Oxase/DH_mid-dom_sf"/>
</dbReference>
<feature type="transmembrane region" description="Helical" evidence="14">
    <location>
        <begin position="31"/>
        <end position="47"/>
    </location>
</feature>
<dbReference type="NCBIfam" id="NF009586">
    <property type="entry name" value="PRK13026.1"/>
    <property type="match status" value="1"/>
</dbReference>
<keyword evidence="10" id="KW-0560">Oxidoreductase</keyword>
<comment type="catalytic activity">
    <reaction evidence="13">
        <text>a long-chain 2,3-saturated fatty acyl-CoA + oxidized [electron-transfer flavoprotein] + H(+) = a long-chain (2E)-enoyl-CoA + reduced [electron-transfer flavoprotein]</text>
        <dbReference type="Rhea" id="RHEA:17721"/>
        <dbReference type="Rhea" id="RHEA-COMP:10685"/>
        <dbReference type="Rhea" id="RHEA-COMP:10686"/>
        <dbReference type="ChEBI" id="CHEBI:15378"/>
        <dbReference type="ChEBI" id="CHEBI:57692"/>
        <dbReference type="ChEBI" id="CHEBI:58307"/>
        <dbReference type="ChEBI" id="CHEBI:83721"/>
        <dbReference type="ChEBI" id="CHEBI:83727"/>
        <dbReference type="EC" id="1.3.8.8"/>
    </reaction>
</comment>
<dbReference type="UniPathway" id="UPA00659"/>
<dbReference type="EC" id="1.3.8.8" evidence="5"/>
<evidence type="ECO:0000256" key="7">
    <source>
        <dbReference type="ARBA" id="ARBA00022630"/>
    </source>
</evidence>
<comment type="cofactor">
    <cofactor evidence="1">
        <name>FAD</name>
        <dbReference type="ChEBI" id="CHEBI:57692"/>
    </cofactor>
</comment>